<dbReference type="InterPro" id="IPR036392">
    <property type="entry name" value="PLAT/LH2_dom_sf"/>
</dbReference>
<evidence type="ECO:0000256" key="1">
    <source>
        <dbReference type="ARBA" id="ARBA00004496"/>
    </source>
</evidence>
<evidence type="ECO:0000259" key="12">
    <source>
        <dbReference type="PROSITE" id="PS50095"/>
    </source>
</evidence>
<dbReference type="OMA" id="CCKRIAM"/>
<keyword evidence="5 9" id="KW-0479">Metal-binding</keyword>
<evidence type="ECO:0000256" key="10">
    <source>
        <dbReference type="PIRSR" id="PIRSR601885-3"/>
    </source>
</evidence>
<dbReference type="Gene3D" id="2.60.60.20">
    <property type="entry name" value="PLAT/LH2 domain"/>
    <property type="match status" value="1"/>
</dbReference>
<dbReference type="SMART" id="SM00308">
    <property type="entry name" value="LH2"/>
    <property type="match status" value="1"/>
</dbReference>
<feature type="domain" description="Lipoxygenase" evidence="13">
    <location>
        <begin position="118"/>
        <end position="265"/>
    </location>
</feature>
<comment type="caution">
    <text evidence="11">Lacks conserved residue(s) required for the propagation of feature annotation.</text>
</comment>
<protein>
    <recommendedName>
        <fullName evidence="16">PLAT domain-containing protein</fullName>
    </recommendedName>
</protein>
<dbReference type="InterPro" id="IPR000907">
    <property type="entry name" value="LipOase"/>
</dbReference>
<organism evidence="14 15">
    <name type="scientific">Cynoglossus semilaevis</name>
    <name type="common">Tongue sole</name>
    <dbReference type="NCBI Taxonomy" id="244447"/>
    <lineage>
        <taxon>Eukaryota</taxon>
        <taxon>Metazoa</taxon>
        <taxon>Chordata</taxon>
        <taxon>Craniata</taxon>
        <taxon>Vertebrata</taxon>
        <taxon>Euteleostomi</taxon>
        <taxon>Actinopterygii</taxon>
        <taxon>Neopterygii</taxon>
        <taxon>Teleostei</taxon>
        <taxon>Neoteleostei</taxon>
        <taxon>Acanthomorphata</taxon>
        <taxon>Carangaria</taxon>
        <taxon>Pleuronectiformes</taxon>
        <taxon>Pleuronectoidei</taxon>
        <taxon>Cynoglossidae</taxon>
        <taxon>Cynoglossinae</taxon>
        <taxon>Cynoglossus</taxon>
    </lineage>
</organism>
<dbReference type="Proteomes" id="UP000265120">
    <property type="component" value="Chromosome 17"/>
</dbReference>
<evidence type="ECO:0000256" key="11">
    <source>
        <dbReference type="PROSITE-ProRule" id="PRU00152"/>
    </source>
</evidence>
<dbReference type="InterPro" id="IPR001024">
    <property type="entry name" value="PLAT/LH2_dom"/>
</dbReference>
<dbReference type="GO" id="GO:0016702">
    <property type="term" value="F:oxidoreductase activity, acting on single donors with incorporation of molecular oxygen, incorporation of two atoms of oxygen"/>
    <property type="evidence" value="ECO:0007669"/>
    <property type="project" value="InterPro"/>
</dbReference>
<feature type="domain" description="PLAT" evidence="12">
    <location>
        <begin position="2"/>
        <end position="118"/>
    </location>
</feature>
<evidence type="ECO:0000256" key="2">
    <source>
        <dbReference type="ARBA" id="ARBA00005189"/>
    </source>
</evidence>
<dbReference type="Ensembl" id="ENSCSET00000019618.1">
    <property type="protein sequence ID" value="ENSCSEP00000019379.1"/>
    <property type="gene ID" value="ENSCSEG00000012404.1"/>
</dbReference>
<feature type="site" description="Essential for stabilizing binding to COTL1" evidence="10">
    <location>
        <position position="103"/>
    </location>
</feature>
<dbReference type="GO" id="GO:0005506">
    <property type="term" value="F:iron ion binding"/>
    <property type="evidence" value="ECO:0007669"/>
    <property type="project" value="InterPro"/>
</dbReference>
<evidence type="ECO:0000256" key="6">
    <source>
        <dbReference type="ARBA" id="ARBA00022964"/>
    </source>
</evidence>
<keyword evidence="15" id="KW-1185">Reference proteome</keyword>
<name>A0A3P8VYI1_CYNSE</name>
<reference evidence="14" key="3">
    <citation type="submission" date="2025-09" db="UniProtKB">
        <authorList>
            <consortium name="Ensembl"/>
        </authorList>
    </citation>
    <scope>IDENTIFICATION</scope>
</reference>
<dbReference type="PROSITE" id="PS51393">
    <property type="entry name" value="LIPOXYGENASE_3"/>
    <property type="match status" value="1"/>
</dbReference>
<dbReference type="PRINTS" id="PR00467">
    <property type="entry name" value="MAMLPOXGNASE"/>
</dbReference>
<reference evidence="14 15" key="1">
    <citation type="journal article" date="2014" name="Nat. Genet.">
        <title>Whole-genome sequence of a flatfish provides insights into ZW sex chromosome evolution and adaptation to a benthic lifestyle.</title>
        <authorList>
            <person name="Chen S."/>
            <person name="Zhang G."/>
            <person name="Shao C."/>
            <person name="Huang Q."/>
            <person name="Liu G."/>
            <person name="Zhang P."/>
            <person name="Song W."/>
            <person name="An N."/>
            <person name="Chalopin D."/>
            <person name="Volff J.N."/>
            <person name="Hong Y."/>
            <person name="Li Q."/>
            <person name="Sha Z."/>
            <person name="Zhou H."/>
            <person name="Xie M."/>
            <person name="Yu Q."/>
            <person name="Liu Y."/>
            <person name="Xiang H."/>
            <person name="Wang N."/>
            <person name="Wu K."/>
            <person name="Yang C."/>
            <person name="Zhou Q."/>
            <person name="Liao X."/>
            <person name="Yang L."/>
            <person name="Hu Q."/>
            <person name="Zhang J."/>
            <person name="Meng L."/>
            <person name="Jin L."/>
            <person name="Tian Y."/>
            <person name="Lian J."/>
            <person name="Yang J."/>
            <person name="Miao G."/>
            <person name="Liu S."/>
            <person name="Liang Z."/>
            <person name="Yan F."/>
            <person name="Li Y."/>
            <person name="Sun B."/>
            <person name="Zhang H."/>
            <person name="Zhang J."/>
            <person name="Zhu Y."/>
            <person name="Du M."/>
            <person name="Zhao Y."/>
            <person name="Schartl M."/>
            <person name="Tang Q."/>
            <person name="Wang J."/>
        </authorList>
    </citation>
    <scope>NUCLEOTIDE SEQUENCE</scope>
</reference>
<reference evidence="14" key="2">
    <citation type="submission" date="2025-08" db="UniProtKB">
        <authorList>
            <consortium name="Ensembl"/>
        </authorList>
    </citation>
    <scope>IDENTIFICATION</scope>
</reference>
<sequence>MFKYQLQVTTGQQSFGGTYDYVFLTLIGKEGESERTELKTCFGFRAGTTEDFTVKTTSSLGELLLIRVEKDPFLVFPEDEWYCSTIVVRTEGGEVLVFPCYRWICRGDKVELRGGRALKVSEEDHDLLTEHRQKELTFRKSLYQWDVLVEGLPHRGRFDDVSQLPTEVHLSAAKANELSHERFLVAMELKLKGIIGSKESWESIDDMANIYWTNRTPMSGISLQIKLLIFISSMLQRNVVIWCPPVNSTLNRSFWFMLTHETEVG</sequence>
<evidence type="ECO:0000313" key="14">
    <source>
        <dbReference type="Ensembl" id="ENSCSEP00000019379.1"/>
    </source>
</evidence>
<evidence type="ECO:0000313" key="15">
    <source>
        <dbReference type="Proteomes" id="UP000265120"/>
    </source>
</evidence>
<evidence type="ECO:0000259" key="13">
    <source>
        <dbReference type="PROSITE" id="PS51393"/>
    </source>
</evidence>
<proteinExistence type="inferred from homology"/>
<dbReference type="PANTHER" id="PTHR11771">
    <property type="entry name" value="LIPOXYGENASE"/>
    <property type="match status" value="1"/>
</dbReference>
<keyword evidence="7" id="KW-0560">Oxidoreductase</keyword>
<feature type="binding site" evidence="9">
    <location>
        <position position="79"/>
    </location>
    <ligand>
        <name>Ca(2+)</name>
        <dbReference type="ChEBI" id="CHEBI:29108"/>
        <label>1</label>
    </ligand>
</feature>
<dbReference type="GO" id="GO:0034440">
    <property type="term" value="P:lipid oxidation"/>
    <property type="evidence" value="ECO:0007669"/>
    <property type="project" value="InterPro"/>
</dbReference>
<evidence type="ECO:0000256" key="5">
    <source>
        <dbReference type="ARBA" id="ARBA00022723"/>
    </source>
</evidence>
<dbReference type="Gene3D" id="1.20.245.10">
    <property type="entry name" value="Lipoxygenase-1, Domain 5"/>
    <property type="match status" value="1"/>
</dbReference>
<feature type="binding site" evidence="9">
    <location>
        <position position="17"/>
    </location>
    <ligand>
        <name>Ca(2+)</name>
        <dbReference type="ChEBI" id="CHEBI:29108"/>
        <label>1</label>
    </ligand>
</feature>
<dbReference type="GO" id="GO:0005737">
    <property type="term" value="C:cytoplasm"/>
    <property type="evidence" value="ECO:0007669"/>
    <property type="project" value="UniProtKB-SubCell"/>
</dbReference>
<dbReference type="SUPFAM" id="SSF49723">
    <property type="entry name" value="Lipase/lipooxygenase domain (PLAT/LH2 domain)"/>
    <property type="match status" value="1"/>
</dbReference>
<evidence type="ECO:0000256" key="3">
    <source>
        <dbReference type="ARBA" id="ARBA00009419"/>
    </source>
</evidence>
<keyword evidence="8" id="KW-0443">Lipid metabolism</keyword>
<dbReference type="InParanoid" id="A0A3P8VYI1"/>
<keyword evidence="4" id="KW-0963">Cytoplasm</keyword>
<dbReference type="InterPro" id="IPR036226">
    <property type="entry name" value="LipOase_C_sf"/>
</dbReference>
<dbReference type="InterPro" id="IPR013819">
    <property type="entry name" value="LipOase_C"/>
</dbReference>
<dbReference type="Pfam" id="PF01477">
    <property type="entry name" value="PLAT"/>
    <property type="match status" value="1"/>
</dbReference>
<evidence type="ECO:0000256" key="8">
    <source>
        <dbReference type="ARBA" id="ARBA00023098"/>
    </source>
</evidence>
<comment type="similarity">
    <text evidence="3">Belongs to the lipoxygenase family.</text>
</comment>
<dbReference type="GeneTree" id="ENSGT00940000166257"/>
<evidence type="ECO:0008006" key="16">
    <source>
        <dbReference type="Google" id="ProtNLM"/>
    </source>
</evidence>
<accession>A0A3P8VYI1</accession>
<evidence type="ECO:0000256" key="9">
    <source>
        <dbReference type="PIRSR" id="PIRSR601885-2"/>
    </source>
</evidence>
<comment type="pathway">
    <text evidence="2">Lipid metabolism.</text>
</comment>
<evidence type="ECO:0000256" key="7">
    <source>
        <dbReference type="ARBA" id="ARBA00023002"/>
    </source>
</evidence>
<keyword evidence="6" id="KW-0223">Dioxygenase</keyword>
<dbReference type="AlphaFoldDB" id="A0A3P8VYI1"/>
<dbReference type="InterPro" id="IPR001885">
    <property type="entry name" value="LipOase_mml"/>
</dbReference>
<dbReference type="SUPFAM" id="SSF48484">
    <property type="entry name" value="Lipoxigenase"/>
    <property type="match status" value="1"/>
</dbReference>
<evidence type="ECO:0000256" key="4">
    <source>
        <dbReference type="ARBA" id="ARBA00022490"/>
    </source>
</evidence>
<dbReference type="STRING" id="244447.ENSCSEP00000019379"/>
<dbReference type="PROSITE" id="PS50095">
    <property type="entry name" value="PLAT"/>
    <property type="match status" value="1"/>
</dbReference>
<comment type="subcellular location">
    <subcellularLocation>
        <location evidence="1">Cytoplasm</location>
    </subcellularLocation>
</comment>
<keyword evidence="9" id="KW-0106">Calcium</keyword>